<gene>
    <name evidence="22" type="ORF">PV08_10951</name>
</gene>
<dbReference type="VEuPathDB" id="FungiDB:PV08_10951"/>
<dbReference type="FunFam" id="1.20.120.1760:FF:000022">
    <property type="entry name" value="CDP-diacylglycerol--serine O-phosphatidyltransferase"/>
    <property type="match status" value="1"/>
</dbReference>
<evidence type="ECO:0000256" key="17">
    <source>
        <dbReference type="ARBA" id="ARBA00060701"/>
    </source>
</evidence>
<evidence type="ECO:0000256" key="7">
    <source>
        <dbReference type="ARBA" id="ARBA00022516"/>
    </source>
</evidence>
<evidence type="ECO:0000256" key="12">
    <source>
        <dbReference type="ARBA" id="ARBA00023098"/>
    </source>
</evidence>
<evidence type="ECO:0000256" key="3">
    <source>
        <dbReference type="ARBA" id="ARBA00005189"/>
    </source>
</evidence>
<evidence type="ECO:0000256" key="16">
    <source>
        <dbReference type="ARBA" id="ARBA00032361"/>
    </source>
</evidence>
<dbReference type="InterPro" id="IPR000462">
    <property type="entry name" value="CDP-OH_P_trans"/>
</dbReference>
<feature type="transmembrane region" description="Helical" evidence="20">
    <location>
        <begin position="141"/>
        <end position="160"/>
    </location>
</feature>
<dbReference type="OrthoDB" id="10264306at2759"/>
<accession>A0A0D2BK49</accession>
<dbReference type="GO" id="GO:0006659">
    <property type="term" value="P:phosphatidylserine biosynthetic process"/>
    <property type="evidence" value="ECO:0007669"/>
    <property type="project" value="UniProtKB-ARBA"/>
</dbReference>
<dbReference type="GO" id="GO:0043545">
    <property type="term" value="P:molybdopterin cofactor metabolic process"/>
    <property type="evidence" value="ECO:0007669"/>
    <property type="project" value="TreeGrafter"/>
</dbReference>
<evidence type="ECO:0000256" key="1">
    <source>
        <dbReference type="ARBA" id="ARBA00000287"/>
    </source>
</evidence>
<comment type="subcellular location">
    <subcellularLocation>
        <location evidence="2">Endoplasmic reticulum membrane</location>
        <topology evidence="2">Multi-pass membrane protein</topology>
    </subcellularLocation>
</comment>
<comment type="catalytic activity">
    <reaction evidence="1">
        <text>a CDP-1,2-diacyl-sn-glycerol + L-serine = a 1,2-diacyl-sn-glycero-3-phospho-L-serine + CMP + H(+)</text>
        <dbReference type="Rhea" id="RHEA:16913"/>
        <dbReference type="ChEBI" id="CHEBI:15378"/>
        <dbReference type="ChEBI" id="CHEBI:33384"/>
        <dbReference type="ChEBI" id="CHEBI:57262"/>
        <dbReference type="ChEBI" id="CHEBI:58332"/>
        <dbReference type="ChEBI" id="CHEBI:60377"/>
        <dbReference type="EC" id="2.7.8.8"/>
    </reaction>
</comment>
<feature type="domain" description="Aminotransferase class V" evidence="21">
    <location>
        <begin position="210"/>
        <end position="632"/>
    </location>
</feature>
<keyword evidence="15" id="KW-1208">Phospholipid metabolism</keyword>
<keyword evidence="9 20" id="KW-0812">Transmembrane</keyword>
<dbReference type="InterPro" id="IPR043130">
    <property type="entry name" value="CDP-OH_PTrfase_TM_dom"/>
</dbReference>
<dbReference type="RefSeq" id="XP_016231865.1">
    <property type="nucleotide sequence ID" value="XM_016385263.1"/>
</dbReference>
<feature type="region of interest" description="Disordered" evidence="19">
    <location>
        <begin position="858"/>
        <end position="898"/>
    </location>
</feature>
<evidence type="ECO:0000313" key="23">
    <source>
        <dbReference type="Proteomes" id="UP000053328"/>
    </source>
</evidence>
<evidence type="ECO:0000256" key="14">
    <source>
        <dbReference type="ARBA" id="ARBA00023209"/>
    </source>
</evidence>
<dbReference type="GO" id="GO:0003882">
    <property type="term" value="F:CDP-diacylglycerol-serine O-phosphatidyltransferase activity"/>
    <property type="evidence" value="ECO:0007669"/>
    <property type="project" value="UniProtKB-EC"/>
</dbReference>
<dbReference type="Pfam" id="PF00266">
    <property type="entry name" value="Aminotran_5"/>
    <property type="match status" value="1"/>
</dbReference>
<dbReference type="EC" id="2.7.8.8" evidence="5"/>
<dbReference type="STRING" id="91928.A0A0D2BK49"/>
<sequence length="898" mass="99500">MSRRTGTTTAGQEETEVKPQNNAQEKQAMLLAQETGHFSLIRALHLADLITEMNGFCGFMSVLSSMRYCLSDPQDLTNLWFAFFFMPFGLFFDFFDGKVARWRKKSSLMGQELDSLADLVSFGVAPAAVGFAVGFRTTVDTLFLSYYVLCGLTRLARFNVTVAMLPKDKSGKSKYFEGTPVPFACLTGSSILAVFTWMGLIHNSIPLATTYLDHAGTTLYARSLIDAYHRDLSSNLYGNPHSESPASWLATGRVEDARLAVLDYFHASPDDYDVVFTANATAAIKVVADCFRDQGFWYGFHKDCHNSLVGVREIATKGSHCFASDAEIEEWIAQGTPSPSAGLRLFAYPAQSNMTGYRPPLHWPRRIRSSHHDSDQLNFVLLDAASYLTTGRLDLNNFAEAPDFISMSFYKIFGYPDLGALIVRKSARQALGQRRYFAGGTVDMVTVIGGSFHVFKGANVHDFLEDGTVPFHNIIALRHAIGTQRQLFGSSANISNHAAYLSKLLFDRLVNLRHANGQTVITIHKDESAVYGDPRTQGPIVAFNIKKAAGNIVWKSHFETLAIASGFQLRTGGVCNPGGIASMLKLEHWELRRNYEEGARCGDGVDVIGAKSTGIVRVSLGAMSTIGDVERFASFVRWFFVESTSHTSTTRTSPAATCISPLEGCRPMTVDPLDHAAYQVWDRRWRVLDAATGEQINNVDDLSLEIEVQTGELVLKYNDSRLVMSLWDVPYATDDRLSTPSQRIFDDYNDSVIDDWLSERVGIRCKLSYQRPLDPAWLPEATACAVASCGWRGRDKTDLGDHYKRHARAFLAAHPFESPQTATTPAATPRNSSCRSQDAAARKCWPFNFRAIFNQRSTRAHQRTKSQQSHKLDVASVSEKSVCPGMTPPLGPVDLGKH</sequence>
<comment type="pathway">
    <text evidence="3">Lipid metabolism.</text>
</comment>
<evidence type="ECO:0000256" key="11">
    <source>
        <dbReference type="ARBA" id="ARBA00022989"/>
    </source>
</evidence>
<dbReference type="NCBIfam" id="TIGR00473">
    <property type="entry name" value="pssA"/>
    <property type="match status" value="1"/>
</dbReference>
<dbReference type="PANTHER" id="PTHR14237:SF80">
    <property type="entry name" value="MOLYBDENUM COFACTOR SULFURASE"/>
    <property type="match status" value="1"/>
</dbReference>
<dbReference type="GO" id="GO:0008265">
    <property type="term" value="F:molybdenum cofactor sulfurtransferase activity"/>
    <property type="evidence" value="ECO:0007669"/>
    <property type="project" value="TreeGrafter"/>
</dbReference>
<evidence type="ECO:0000256" key="2">
    <source>
        <dbReference type="ARBA" id="ARBA00004477"/>
    </source>
</evidence>
<keyword evidence="13 20" id="KW-0472">Membrane</keyword>
<dbReference type="InterPro" id="IPR015424">
    <property type="entry name" value="PyrdxlP-dep_Trfase"/>
</dbReference>
<reference evidence="22 23" key="1">
    <citation type="submission" date="2015-01" db="EMBL/GenBank/DDBJ databases">
        <title>The Genome Sequence of Exophiala spinifera CBS89968.</title>
        <authorList>
            <consortium name="The Broad Institute Genomics Platform"/>
            <person name="Cuomo C."/>
            <person name="de Hoog S."/>
            <person name="Gorbushina A."/>
            <person name="Stielow B."/>
            <person name="Teixiera M."/>
            <person name="Abouelleil A."/>
            <person name="Chapman S.B."/>
            <person name="Priest M."/>
            <person name="Young S.K."/>
            <person name="Wortman J."/>
            <person name="Nusbaum C."/>
            <person name="Birren B."/>
        </authorList>
    </citation>
    <scope>NUCLEOTIDE SEQUENCE [LARGE SCALE GENOMIC DNA]</scope>
    <source>
        <strain evidence="22 23">CBS 89968</strain>
    </source>
</reference>
<evidence type="ECO:0000256" key="20">
    <source>
        <dbReference type="SAM" id="Phobius"/>
    </source>
</evidence>
<evidence type="ECO:0000256" key="18">
    <source>
        <dbReference type="RuleBase" id="RU003750"/>
    </source>
</evidence>
<dbReference type="EMBL" id="KN847499">
    <property type="protein sequence ID" value="KIW11649.1"/>
    <property type="molecule type" value="Genomic_DNA"/>
</dbReference>
<evidence type="ECO:0000259" key="21">
    <source>
        <dbReference type="Pfam" id="PF00266"/>
    </source>
</evidence>
<feature type="transmembrane region" description="Helical" evidence="20">
    <location>
        <begin position="116"/>
        <end position="135"/>
    </location>
</feature>
<keyword evidence="8 18" id="KW-0808">Transferase</keyword>
<organism evidence="22 23">
    <name type="scientific">Exophiala spinifera</name>
    <dbReference type="NCBI Taxonomy" id="91928"/>
    <lineage>
        <taxon>Eukaryota</taxon>
        <taxon>Fungi</taxon>
        <taxon>Dikarya</taxon>
        <taxon>Ascomycota</taxon>
        <taxon>Pezizomycotina</taxon>
        <taxon>Eurotiomycetes</taxon>
        <taxon>Chaetothyriomycetidae</taxon>
        <taxon>Chaetothyriales</taxon>
        <taxon>Herpotrichiellaceae</taxon>
        <taxon>Exophiala</taxon>
    </lineage>
</organism>
<comment type="similarity">
    <text evidence="4 18">Belongs to the CDP-alcohol phosphatidyltransferase class-I family.</text>
</comment>
<keyword evidence="14" id="KW-0594">Phospholipid biosynthesis</keyword>
<evidence type="ECO:0000256" key="5">
    <source>
        <dbReference type="ARBA" id="ARBA00013174"/>
    </source>
</evidence>
<protein>
    <recommendedName>
        <fullName evidence="6">CDP-diacylglycerol--serine O-phosphatidyltransferase</fullName>
        <ecNumber evidence="5">2.7.8.8</ecNumber>
    </recommendedName>
    <alternativeName>
        <fullName evidence="16">Phosphatidylserine synthase</fullName>
    </alternativeName>
</protein>
<dbReference type="GO" id="GO:0005789">
    <property type="term" value="C:endoplasmic reticulum membrane"/>
    <property type="evidence" value="ECO:0007669"/>
    <property type="project" value="UniProtKB-SubCell"/>
</dbReference>
<comment type="pathway">
    <text evidence="17">Phospholipid metabolism; phosphatidylethanolamine biosynthesis; phosphatidylethanolamine from CDP-diacylglycerol: step 1/2.</text>
</comment>
<keyword evidence="10" id="KW-0256">Endoplasmic reticulum</keyword>
<feature type="compositionally biased region" description="Low complexity" evidence="19">
    <location>
        <begin position="1"/>
        <end position="12"/>
    </location>
</feature>
<dbReference type="InterPro" id="IPR004533">
    <property type="entry name" value="CDP-diaglyc--ser_O-PTrfase"/>
</dbReference>
<dbReference type="GeneID" id="27338034"/>
<dbReference type="Proteomes" id="UP000053328">
    <property type="component" value="Unassembled WGS sequence"/>
</dbReference>
<dbReference type="Gene3D" id="3.90.1150.10">
    <property type="entry name" value="Aspartate Aminotransferase, domain 1"/>
    <property type="match status" value="1"/>
</dbReference>
<evidence type="ECO:0000256" key="6">
    <source>
        <dbReference type="ARBA" id="ARBA00017171"/>
    </source>
</evidence>
<dbReference type="PROSITE" id="PS00379">
    <property type="entry name" value="CDP_ALCOHOL_P_TRANSF"/>
    <property type="match status" value="1"/>
</dbReference>
<dbReference type="InterPro" id="IPR015421">
    <property type="entry name" value="PyrdxlP-dep_Trfase_major"/>
</dbReference>
<dbReference type="HOGENOM" id="CLU_010913_1_0_1"/>
<feature type="transmembrane region" description="Helical" evidence="20">
    <location>
        <begin position="181"/>
        <end position="200"/>
    </location>
</feature>
<evidence type="ECO:0000313" key="22">
    <source>
        <dbReference type="EMBL" id="KIW11649.1"/>
    </source>
</evidence>
<evidence type="ECO:0000256" key="10">
    <source>
        <dbReference type="ARBA" id="ARBA00022824"/>
    </source>
</evidence>
<evidence type="ECO:0000256" key="9">
    <source>
        <dbReference type="ARBA" id="ARBA00022692"/>
    </source>
</evidence>
<keyword evidence="23" id="KW-1185">Reference proteome</keyword>
<feature type="transmembrane region" description="Helical" evidence="20">
    <location>
        <begin position="76"/>
        <end position="95"/>
    </location>
</feature>
<evidence type="ECO:0000256" key="19">
    <source>
        <dbReference type="SAM" id="MobiDB-lite"/>
    </source>
</evidence>
<keyword evidence="7" id="KW-0444">Lipid biosynthesis</keyword>
<dbReference type="Gene3D" id="1.20.120.1760">
    <property type="match status" value="1"/>
</dbReference>
<evidence type="ECO:0000256" key="15">
    <source>
        <dbReference type="ARBA" id="ARBA00023264"/>
    </source>
</evidence>
<feature type="region of interest" description="Disordered" evidence="19">
    <location>
        <begin position="1"/>
        <end position="22"/>
    </location>
</feature>
<dbReference type="AlphaFoldDB" id="A0A0D2BK49"/>
<dbReference type="PANTHER" id="PTHR14237">
    <property type="entry name" value="MOLYBDOPTERIN COFACTOR SULFURASE MOSC"/>
    <property type="match status" value="1"/>
</dbReference>
<keyword evidence="11 20" id="KW-1133">Transmembrane helix</keyword>
<dbReference type="Gene3D" id="3.40.640.10">
    <property type="entry name" value="Type I PLP-dependent aspartate aminotransferase-like (Major domain)"/>
    <property type="match status" value="1"/>
</dbReference>
<dbReference type="Pfam" id="PF01066">
    <property type="entry name" value="CDP-OH_P_transf"/>
    <property type="match status" value="1"/>
</dbReference>
<evidence type="ECO:0000256" key="4">
    <source>
        <dbReference type="ARBA" id="ARBA00010441"/>
    </source>
</evidence>
<evidence type="ECO:0000256" key="8">
    <source>
        <dbReference type="ARBA" id="ARBA00022679"/>
    </source>
</evidence>
<keyword evidence="12" id="KW-0443">Lipid metabolism</keyword>
<name>A0A0D2BK49_9EURO</name>
<evidence type="ECO:0000256" key="13">
    <source>
        <dbReference type="ARBA" id="ARBA00023136"/>
    </source>
</evidence>
<proteinExistence type="inferred from homology"/>
<dbReference type="InterPro" id="IPR015422">
    <property type="entry name" value="PyrdxlP-dep_Trfase_small"/>
</dbReference>
<dbReference type="SUPFAM" id="SSF53383">
    <property type="entry name" value="PLP-dependent transferases"/>
    <property type="match status" value="1"/>
</dbReference>
<dbReference type="InterPro" id="IPR000192">
    <property type="entry name" value="Aminotrans_V_dom"/>
</dbReference>
<dbReference type="InterPro" id="IPR048254">
    <property type="entry name" value="CDP_ALCOHOL_P_TRANSF_CS"/>
</dbReference>